<dbReference type="AlphaFoldDB" id="A0A4P2PXJ2"/>
<sequence length="46" mass="5045">MLRPRLRLTSPVAPARQVAARAAVDATSPGLYAFSPVSTFEERKCR</sequence>
<gene>
    <name evidence="1" type="ORF">SOCEGT47_018330</name>
</gene>
<organism evidence="1 2">
    <name type="scientific">Sorangium cellulosum</name>
    <name type="common">Polyangium cellulosum</name>
    <dbReference type="NCBI Taxonomy" id="56"/>
    <lineage>
        <taxon>Bacteria</taxon>
        <taxon>Pseudomonadati</taxon>
        <taxon>Myxococcota</taxon>
        <taxon>Polyangia</taxon>
        <taxon>Polyangiales</taxon>
        <taxon>Polyangiaceae</taxon>
        <taxon>Sorangium</taxon>
    </lineage>
</organism>
<protein>
    <submittedName>
        <fullName evidence="1">Uncharacterized protein</fullName>
    </submittedName>
</protein>
<name>A0A4P2PXJ2_SORCE</name>
<accession>A0A4P2PXJ2</accession>
<evidence type="ECO:0000313" key="1">
    <source>
        <dbReference type="EMBL" id="AUX21351.1"/>
    </source>
</evidence>
<reference evidence="1 2" key="1">
    <citation type="submission" date="2015-09" db="EMBL/GenBank/DDBJ databases">
        <title>Sorangium comparison.</title>
        <authorList>
            <person name="Zaburannyi N."/>
            <person name="Bunk B."/>
            <person name="Overmann J."/>
            <person name="Mueller R."/>
        </authorList>
    </citation>
    <scope>NUCLEOTIDE SEQUENCE [LARGE SCALE GENOMIC DNA]</scope>
    <source>
        <strain evidence="1 2">So ceGT47</strain>
    </source>
</reference>
<proteinExistence type="predicted"/>
<dbReference type="Proteomes" id="UP000295781">
    <property type="component" value="Chromosome"/>
</dbReference>
<dbReference type="EMBL" id="CP012670">
    <property type="protein sequence ID" value="AUX21351.1"/>
    <property type="molecule type" value="Genomic_DNA"/>
</dbReference>
<evidence type="ECO:0000313" key="2">
    <source>
        <dbReference type="Proteomes" id="UP000295781"/>
    </source>
</evidence>